<keyword evidence="3" id="KW-1185">Reference proteome</keyword>
<protein>
    <submittedName>
        <fullName evidence="2">Helix-turn-helix domain-containing protein</fullName>
    </submittedName>
</protein>
<sequence>MTERFDYAAAAEQLPGVSETWLRRHIKRLPHTKAGRAVYFTAADLERIDQLFHHEPSTGPLATAPAPTATGKHPLASLRPLPRRGQALTHAS</sequence>
<feature type="region of interest" description="Disordered" evidence="1">
    <location>
        <begin position="54"/>
        <end position="92"/>
    </location>
</feature>
<evidence type="ECO:0000256" key="1">
    <source>
        <dbReference type="SAM" id="MobiDB-lite"/>
    </source>
</evidence>
<dbReference type="EMBL" id="JASKMA010000006">
    <property type="protein sequence ID" value="MDT6983695.1"/>
    <property type="molecule type" value="Genomic_DNA"/>
</dbReference>
<evidence type="ECO:0000313" key="2">
    <source>
        <dbReference type="EMBL" id="MDT6983695.1"/>
    </source>
</evidence>
<comment type="caution">
    <text evidence="2">The sequence shown here is derived from an EMBL/GenBank/DDBJ whole genome shotgun (WGS) entry which is preliminary data.</text>
</comment>
<dbReference type="RefSeq" id="WP_394305969.1">
    <property type="nucleotide sequence ID" value="NZ_JASKMA010000006.1"/>
</dbReference>
<name>A0ABU3JP21_9ACTN</name>
<accession>A0ABU3JP21</accession>
<reference evidence="2 3" key="1">
    <citation type="submission" date="2023-05" db="EMBL/GenBank/DDBJ databases">
        <title>Streptomyces fuscus sp. nov., a brown-black pigment producing actinomyces isolated from dry sand of Sea duck farm.</title>
        <authorList>
            <person name="Xie J."/>
            <person name="Shen N."/>
        </authorList>
    </citation>
    <scope>NUCLEOTIDE SEQUENCE [LARGE SCALE GENOMIC DNA]</scope>
    <source>
        <strain evidence="2 3">CGMCC 4.1745</strain>
    </source>
</reference>
<gene>
    <name evidence="2" type="ORF">QNO04_09495</name>
</gene>
<organism evidence="2 3">
    <name type="scientific">Streptomyces lusitanus</name>
    <dbReference type="NCBI Taxonomy" id="68232"/>
    <lineage>
        <taxon>Bacteria</taxon>
        <taxon>Bacillati</taxon>
        <taxon>Actinomycetota</taxon>
        <taxon>Actinomycetes</taxon>
        <taxon>Kitasatosporales</taxon>
        <taxon>Streptomycetaceae</taxon>
        <taxon>Streptomyces</taxon>
    </lineage>
</organism>
<evidence type="ECO:0000313" key="3">
    <source>
        <dbReference type="Proteomes" id="UP001249760"/>
    </source>
</evidence>
<dbReference type="Proteomes" id="UP001249760">
    <property type="component" value="Unassembled WGS sequence"/>
</dbReference>
<proteinExistence type="predicted"/>
<feature type="compositionally biased region" description="Low complexity" evidence="1">
    <location>
        <begin position="57"/>
        <end position="70"/>
    </location>
</feature>